<dbReference type="Proteomes" id="UP001233172">
    <property type="component" value="Unassembled WGS sequence"/>
</dbReference>
<evidence type="ECO:0000313" key="5">
    <source>
        <dbReference type="Proteomes" id="UP001233172"/>
    </source>
</evidence>
<accession>A0AAD8EY54</accession>
<dbReference type="AlphaFoldDB" id="A0AAD8EY54"/>
<evidence type="ECO:0000313" key="4">
    <source>
        <dbReference type="EMBL" id="KAK0043039.1"/>
    </source>
</evidence>
<keyword evidence="4" id="KW-0645">Protease</keyword>
<dbReference type="PROSITE" id="PS50026">
    <property type="entry name" value="EGF_3"/>
    <property type="match status" value="1"/>
</dbReference>
<dbReference type="SMART" id="SM00181">
    <property type="entry name" value="EGF"/>
    <property type="match status" value="1"/>
</dbReference>
<protein>
    <submittedName>
        <fullName evidence="4">Zinc metalloproteinase-disintegrin agkistin isoform X1</fullName>
    </submittedName>
</protein>
<keyword evidence="4" id="KW-0482">Metalloprotease</keyword>
<feature type="domain" description="EGF-like" evidence="3">
    <location>
        <begin position="90"/>
        <end position="133"/>
    </location>
</feature>
<name>A0AAD8EY54_BIOPF</name>
<evidence type="ECO:0000259" key="3">
    <source>
        <dbReference type="PROSITE" id="PS50026"/>
    </source>
</evidence>
<proteinExistence type="predicted"/>
<sequence>MCACFSLHGTVTVVVALIVLSMCIFCNADIENYDNKEHVETIEDYICTQRFKGCRVNYKERSCIEEEFVGCENPFPYKTKRECLRDFRGHGNICEYRKPCRNNGTCSPITTANHVRTFKCECAATGYYGDRCENKCPKDLSAKEPKMLACLQI</sequence>
<dbReference type="InterPro" id="IPR000742">
    <property type="entry name" value="EGF"/>
</dbReference>
<organism evidence="4 5">
    <name type="scientific">Biomphalaria pfeifferi</name>
    <name type="common">Bloodfluke planorb</name>
    <name type="synonym">Freshwater snail</name>
    <dbReference type="NCBI Taxonomy" id="112525"/>
    <lineage>
        <taxon>Eukaryota</taxon>
        <taxon>Metazoa</taxon>
        <taxon>Spiralia</taxon>
        <taxon>Lophotrochozoa</taxon>
        <taxon>Mollusca</taxon>
        <taxon>Gastropoda</taxon>
        <taxon>Heterobranchia</taxon>
        <taxon>Euthyneura</taxon>
        <taxon>Panpulmonata</taxon>
        <taxon>Hygrophila</taxon>
        <taxon>Lymnaeoidea</taxon>
        <taxon>Planorbidae</taxon>
        <taxon>Biomphalaria</taxon>
    </lineage>
</organism>
<comment type="caution">
    <text evidence="1">Lacks conserved residue(s) required for the propagation of feature annotation.</text>
</comment>
<keyword evidence="2" id="KW-0812">Transmembrane</keyword>
<keyword evidence="4" id="KW-0378">Hydrolase</keyword>
<dbReference type="GO" id="GO:0008237">
    <property type="term" value="F:metallopeptidase activity"/>
    <property type="evidence" value="ECO:0007669"/>
    <property type="project" value="UniProtKB-KW"/>
</dbReference>
<keyword evidence="2" id="KW-1133">Transmembrane helix</keyword>
<evidence type="ECO:0000256" key="1">
    <source>
        <dbReference type="PROSITE-ProRule" id="PRU00076"/>
    </source>
</evidence>
<dbReference type="EMBL" id="JASAOG010000226">
    <property type="protein sequence ID" value="KAK0043039.1"/>
    <property type="molecule type" value="Genomic_DNA"/>
</dbReference>
<dbReference type="Gene3D" id="2.10.25.10">
    <property type="entry name" value="Laminin"/>
    <property type="match status" value="1"/>
</dbReference>
<reference evidence="4" key="1">
    <citation type="journal article" date="2023" name="PLoS Negl. Trop. Dis.">
        <title>A genome sequence for Biomphalaria pfeifferi, the major vector snail for the human-infecting parasite Schistosoma mansoni.</title>
        <authorList>
            <person name="Bu L."/>
            <person name="Lu L."/>
            <person name="Laidemitt M.R."/>
            <person name="Zhang S.M."/>
            <person name="Mutuku M."/>
            <person name="Mkoji G."/>
            <person name="Steinauer M."/>
            <person name="Loker E.S."/>
        </authorList>
    </citation>
    <scope>NUCLEOTIDE SEQUENCE</scope>
    <source>
        <strain evidence="4">KasaAsao</strain>
    </source>
</reference>
<reference evidence="4" key="2">
    <citation type="submission" date="2023-04" db="EMBL/GenBank/DDBJ databases">
        <authorList>
            <person name="Bu L."/>
            <person name="Lu L."/>
            <person name="Laidemitt M.R."/>
            <person name="Zhang S.M."/>
            <person name="Mutuku M."/>
            <person name="Mkoji G."/>
            <person name="Steinauer M."/>
            <person name="Loker E.S."/>
        </authorList>
    </citation>
    <scope>NUCLEOTIDE SEQUENCE</scope>
    <source>
        <strain evidence="4">KasaAsao</strain>
        <tissue evidence="4">Whole Snail</tissue>
    </source>
</reference>
<keyword evidence="1" id="KW-0245">EGF-like domain</keyword>
<keyword evidence="2" id="KW-0472">Membrane</keyword>
<evidence type="ECO:0000256" key="2">
    <source>
        <dbReference type="SAM" id="Phobius"/>
    </source>
</evidence>
<feature type="transmembrane region" description="Helical" evidence="2">
    <location>
        <begin position="6"/>
        <end position="26"/>
    </location>
</feature>
<keyword evidence="5" id="KW-1185">Reference proteome</keyword>
<comment type="caution">
    <text evidence="4">The sequence shown here is derived from an EMBL/GenBank/DDBJ whole genome shotgun (WGS) entry which is preliminary data.</text>
</comment>
<gene>
    <name evidence="4" type="ORF">Bpfe_027548</name>
</gene>